<organism evidence="8 9">
    <name type="scientific">Phreatobacter stygius</name>
    <dbReference type="NCBI Taxonomy" id="1940610"/>
    <lineage>
        <taxon>Bacteria</taxon>
        <taxon>Pseudomonadati</taxon>
        <taxon>Pseudomonadota</taxon>
        <taxon>Alphaproteobacteria</taxon>
        <taxon>Hyphomicrobiales</taxon>
        <taxon>Phreatobacteraceae</taxon>
        <taxon>Phreatobacter</taxon>
    </lineage>
</organism>
<dbReference type="Gene3D" id="2.30.30.50">
    <property type="match status" value="1"/>
</dbReference>
<dbReference type="Proteomes" id="UP000298781">
    <property type="component" value="Chromosome"/>
</dbReference>
<comment type="function">
    <text evidence="1 5">NHase catalyzes the hydration of various nitrile compounds to the corresponding amides.</text>
</comment>
<feature type="domain" description="Nitrile hydratase beta subunit" evidence="6">
    <location>
        <begin position="129"/>
        <end position="225"/>
    </location>
</feature>
<dbReference type="EMBL" id="CP039690">
    <property type="protein sequence ID" value="QCI63831.1"/>
    <property type="molecule type" value="Genomic_DNA"/>
</dbReference>
<evidence type="ECO:0000256" key="5">
    <source>
        <dbReference type="PIRNR" id="PIRNR001427"/>
    </source>
</evidence>
<evidence type="ECO:0000259" key="6">
    <source>
        <dbReference type="Pfam" id="PF02211"/>
    </source>
</evidence>
<dbReference type="InterPro" id="IPR024690">
    <property type="entry name" value="CN_hydtase_beta_dom_C"/>
</dbReference>
<proteinExistence type="inferred from homology"/>
<dbReference type="Pfam" id="PF21006">
    <property type="entry name" value="NHase_beta_N"/>
    <property type="match status" value="1"/>
</dbReference>
<dbReference type="InterPro" id="IPR008990">
    <property type="entry name" value="Elect_transpt_acc-like_dom_sf"/>
</dbReference>
<dbReference type="PIRSF" id="PIRSF001427">
    <property type="entry name" value="NHase_beta"/>
    <property type="match status" value="1"/>
</dbReference>
<evidence type="ECO:0000256" key="2">
    <source>
        <dbReference type="ARBA" id="ARBA00009098"/>
    </source>
</evidence>
<reference evidence="8 9" key="1">
    <citation type="submission" date="2019-04" db="EMBL/GenBank/DDBJ databases">
        <title>Phreatobacter aquaticus sp. nov.</title>
        <authorList>
            <person name="Choi A."/>
        </authorList>
    </citation>
    <scope>NUCLEOTIDE SEQUENCE [LARGE SCALE GENOMIC DNA]</scope>
    <source>
        <strain evidence="8 9">KCTC 52518</strain>
    </source>
</reference>
<dbReference type="SUPFAM" id="SSF50090">
    <property type="entry name" value="Electron transport accessory proteins"/>
    <property type="match status" value="1"/>
</dbReference>
<dbReference type="KEGG" id="pstg:E8M01_05970"/>
<sequence>MTAASAQQAYVTHADLGGRTGLGPVVPETDEPWFHAPWEKRAFALTLAMGATGSWNIDQSRSAREQEPNYLDMSYFEIWTAGIERLMIERGLVSAAEIAVGHAIDPPKPPQRKLLAENVAAVLARGGPTGRDVATPARFAVGDRVRTRDVPVPPGHTRLPRYVQGKTGTVTHLHGGHAFPDANATGQGEAPEWLYTVRFAGTDLFGPDADPTTSVSVDAWDSYLSPA</sequence>
<dbReference type="InterPro" id="IPR003168">
    <property type="entry name" value="Nitrile_hydratase_bsu"/>
</dbReference>
<accession>A0A4D7AVM2</accession>
<dbReference type="AlphaFoldDB" id="A0A4D7AVM2"/>
<dbReference type="NCBIfam" id="TIGR03888">
    <property type="entry name" value="nitrile_beta"/>
    <property type="match status" value="1"/>
</dbReference>
<dbReference type="GO" id="GO:0046914">
    <property type="term" value="F:transition metal ion binding"/>
    <property type="evidence" value="ECO:0007669"/>
    <property type="project" value="InterPro"/>
</dbReference>
<evidence type="ECO:0000256" key="4">
    <source>
        <dbReference type="ARBA" id="ARBA00044877"/>
    </source>
</evidence>
<dbReference type="GO" id="GO:0018822">
    <property type="term" value="F:nitrile hydratase activity"/>
    <property type="evidence" value="ECO:0007669"/>
    <property type="project" value="UniProtKB-EC"/>
</dbReference>
<protein>
    <recommendedName>
        <fullName evidence="5">Nitrile hydratase subunit beta</fullName>
        <shortName evidence="5">NHase</shortName>
        <ecNumber evidence="5">4.2.1.84</ecNumber>
    </recommendedName>
</protein>
<dbReference type="Gene3D" id="1.10.472.20">
    <property type="entry name" value="Nitrile hydratase, beta subunit"/>
    <property type="match status" value="1"/>
</dbReference>
<dbReference type="Pfam" id="PF02211">
    <property type="entry name" value="NHase_beta_C"/>
    <property type="match status" value="1"/>
</dbReference>
<gene>
    <name evidence="8" type="primary">nthB</name>
    <name evidence="8" type="ORF">E8M01_05970</name>
</gene>
<dbReference type="InterPro" id="IPR042262">
    <property type="entry name" value="CN_hydtase_beta_C"/>
</dbReference>
<dbReference type="EC" id="4.2.1.84" evidence="5"/>
<dbReference type="InterPro" id="IPR049054">
    <property type="entry name" value="CN_hydtase_beta-like_N"/>
</dbReference>
<dbReference type="RefSeq" id="WP_136959288.1">
    <property type="nucleotide sequence ID" value="NZ_CP039690.1"/>
</dbReference>
<comment type="catalytic activity">
    <reaction evidence="4 5">
        <text>an aliphatic primary amide = an aliphatic nitrile + H2O</text>
        <dbReference type="Rhea" id="RHEA:12673"/>
        <dbReference type="ChEBI" id="CHEBI:15377"/>
        <dbReference type="ChEBI" id="CHEBI:65285"/>
        <dbReference type="ChEBI" id="CHEBI:80291"/>
        <dbReference type="EC" id="4.2.1.84"/>
    </reaction>
</comment>
<keyword evidence="9" id="KW-1185">Reference proteome</keyword>
<keyword evidence="3 5" id="KW-0456">Lyase</keyword>
<evidence type="ECO:0000259" key="7">
    <source>
        <dbReference type="Pfam" id="PF21006"/>
    </source>
</evidence>
<evidence type="ECO:0000313" key="9">
    <source>
        <dbReference type="Proteomes" id="UP000298781"/>
    </source>
</evidence>
<evidence type="ECO:0000313" key="8">
    <source>
        <dbReference type="EMBL" id="QCI63831.1"/>
    </source>
</evidence>
<comment type="similarity">
    <text evidence="2 5">Belongs to the nitrile hydratase subunit beta family.</text>
</comment>
<name>A0A4D7AVM2_9HYPH</name>
<dbReference type="OrthoDB" id="3478924at2"/>
<feature type="domain" description="Nitrile hydratase beta subunit-like N-terminal" evidence="7">
    <location>
        <begin position="13"/>
        <end position="113"/>
    </location>
</feature>
<evidence type="ECO:0000256" key="3">
    <source>
        <dbReference type="ARBA" id="ARBA00023239"/>
    </source>
</evidence>
<evidence type="ECO:0000256" key="1">
    <source>
        <dbReference type="ARBA" id="ARBA00004042"/>
    </source>
</evidence>